<dbReference type="EMBL" id="AP023420">
    <property type="protein sequence ID" value="BCK82837.1"/>
    <property type="molecule type" value="Genomic_DNA"/>
</dbReference>
<proteinExistence type="predicted"/>
<dbReference type="SUPFAM" id="SSF82549">
    <property type="entry name" value="DAK1/DegV-like"/>
    <property type="match status" value="1"/>
</dbReference>
<dbReference type="InterPro" id="IPR050270">
    <property type="entry name" value="DegV_domain_contain"/>
</dbReference>
<keyword evidence="3" id="KW-1185">Reference proteome</keyword>
<dbReference type="PANTHER" id="PTHR33434">
    <property type="entry name" value="DEGV DOMAIN-CONTAINING PROTEIN DR_1986-RELATED"/>
    <property type="match status" value="1"/>
</dbReference>
<keyword evidence="1" id="KW-0446">Lipid-binding</keyword>
<dbReference type="RefSeq" id="WP_213542444.1">
    <property type="nucleotide sequence ID" value="NZ_AP023420.1"/>
</dbReference>
<dbReference type="Pfam" id="PF02645">
    <property type="entry name" value="DegV"/>
    <property type="match status" value="1"/>
</dbReference>
<dbReference type="PANTHER" id="PTHR33434:SF2">
    <property type="entry name" value="FATTY ACID-BINDING PROTEIN TM_1468"/>
    <property type="match status" value="1"/>
</dbReference>
<protein>
    <submittedName>
        <fullName evidence="2">DegV family protein</fullName>
    </submittedName>
</protein>
<dbReference type="Gene3D" id="3.40.50.10170">
    <property type="match status" value="1"/>
</dbReference>
<dbReference type="Proteomes" id="UP000679848">
    <property type="component" value="Chromosome"/>
</dbReference>
<dbReference type="Gene3D" id="3.30.1180.10">
    <property type="match status" value="1"/>
</dbReference>
<dbReference type="InterPro" id="IPR043168">
    <property type="entry name" value="DegV_C"/>
</dbReference>
<name>A0A810Q9A5_9FIRM</name>
<organism evidence="2 3">
    <name type="scientific">Pusillibacter faecalis</name>
    <dbReference type="NCBI Taxonomy" id="2714358"/>
    <lineage>
        <taxon>Bacteria</taxon>
        <taxon>Bacillati</taxon>
        <taxon>Bacillota</taxon>
        <taxon>Clostridia</taxon>
        <taxon>Eubacteriales</taxon>
        <taxon>Oscillospiraceae</taxon>
        <taxon>Pusillibacter</taxon>
    </lineage>
</organism>
<accession>A0A810Q9A5</accession>
<dbReference type="GO" id="GO:0008289">
    <property type="term" value="F:lipid binding"/>
    <property type="evidence" value="ECO:0007669"/>
    <property type="project" value="UniProtKB-KW"/>
</dbReference>
<evidence type="ECO:0000313" key="3">
    <source>
        <dbReference type="Proteomes" id="UP000679848"/>
    </source>
</evidence>
<dbReference type="AlphaFoldDB" id="A0A810Q9A5"/>
<gene>
    <name evidence="2" type="ORF">MM59RIKEN_01560</name>
</gene>
<dbReference type="PROSITE" id="PS51482">
    <property type="entry name" value="DEGV"/>
    <property type="match status" value="1"/>
</dbReference>
<dbReference type="InterPro" id="IPR003797">
    <property type="entry name" value="DegV"/>
</dbReference>
<evidence type="ECO:0000256" key="1">
    <source>
        <dbReference type="ARBA" id="ARBA00023121"/>
    </source>
</evidence>
<dbReference type="NCBIfam" id="TIGR00762">
    <property type="entry name" value="DegV"/>
    <property type="match status" value="1"/>
</dbReference>
<sequence length="281" mass="30117">MAIRIITDSASDITQEEARTWGIQVLPLRTIFGEEEFLDGVTIDHQTFFQRLIESDVLPTTSQLSPFQYEGPFQEAVEAGDEVVCITLSSKLSGCYQSAVIAAEGLPVVLVDSLSVTVGQRILVELALQLRDQGLSAQEIGAVLEQEKPHIRLIALLDTLEYLKKGGRISPAVALAGSLLSIKPVIAVENGEVTILGKARGSKNGNNMLMSLVEKSGGINFEKPFSLAYSGLSDMLLQKYISDSAHLYQGKAVHLPVARIGSTIGTHAGPGAVAVAFFSNH</sequence>
<evidence type="ECO:0000313" key="2">
    <source>
        <dbReference type="EMBL" id="BCK82837.1"/>
    </source>
</evidence>
<dbReference type="KEGG" id="pfaa:MM59RIKEN_01560"/>
<reference evidence="2" key="1">
    <citation type="submission" date="2020-09" db="EMBL/GenBank/DDBJ databases">
        <title>New species isolated from human feces.</title>
        <authorList>
            <person name="Kitahara M."/>
            <person name="Shigeno Y."/>
            <person name="Shime M."/>
            <person name="Matsumoto Y."/>
            <person name="Nakamura S."/>
            <person name="Motooka D."/>
            <person name="Fukuoka S."/>
            <person name="Nishikawa H."/>
            <person name="Benno Y."/>
        </authorList>
    </citation>
    <scope>NUCLEOTIDE SEQUENCE</scope>
    <source>
        <strain evidence="2">MM59</strain>
    </source>
</reference>